<dbReference type="GO" id="GO:0005634">
    <property type="term" value="C:nucleus"/>
    <property type="evidence" value="ECO:0007669"/>
    <property type="project" value="TreeGrafter"/>
</dbReference>
<dbReference type="GeneID" id="40314322"/>
<accession>A0A3R7N859</accession>
<dbReference type="PANTHER" id="PTHR12170:SF2">
    <property type="entry name" value="E3 UBIQUITIN-PROTEIN TRANSFERASE MAEA"/>
    <property type="match status" value="1"/>
</dbReference>
<dbReference type="GO" id="GO:0043161">
    <property type="term" value="P:proteasome-mediated ubiquitin-dependent protein catabolic process"/>
    <property type="evidence" value="ECO:0007669"/>
    <property type="project" value="InterPro"/>
</dbReference>
<sequence length="621" mass="69087">MNPATQDTIETLRQLQKLSRELQPVKAALAALVKREQANPTPLAAAVSLDKIASRVFNVSRMYSAFFDRASFLLERELPRLQCMTPLLGMKEEDDKRPTSNAANKKDDVAHDAFRYVCSPTMPHILNRANYHILRGVLRLRMEMVDYLIATKRYQLAFHVADVYGLPLFWFPTLISLLLPPLPPIQGGSISGASNNNSNSNNVNNNSSENQGRRSESLPTSAFVTPSLIPSHPEEQGTAYGTVAPEHIAIQCIEARHSVTEAIEYCEERLLPAVERIDNKRRQKVLMMLHDLLVELHATRLLQIFRDGTTADHVVVQYIAAHLLPHASRRPAFVQAIINVATPRNEPYNSPGTNAEKPSTSDAEERCASSSKAKAESLLSQKNEESARLVVSMMSVEGYHKLAVSFHKVAILLGSQLLSVSEALGRLHGKEVESEEAVHGWTHPLPDLVTRLVATSIFLKDEYFDRMVLERRAAVSPFNPPIPETHLNTQSGSVAFDQSMMTLVEETLSSTLVLGSRNEEPSTVSLTAGDLLDAEERWSNDVLFIKRPTRFYCYLTKECLDGGTGGNYPVALPNGTVVSKLAVMQYCMKKSNEGNLSHNIVVCPRTKEEFSFSSLRRIFVT</sequence>
<feature type="region of interest" description="Disordered" evidence="1">
    <location>
        <begin position="344"/>
        <end position="379"/>
    </location>
</feature>
<dbReference type="RefSeq" id="XP_029232233.1">
    <property type="nucleotide sequence ID" value="XM_029367651.1"/>
</dbReference>
<dbReference type="CDD" id="cd16659">
    <property type="entry name" value="RING-Ubox_Emp"/>
    <property type="match status" value="1"/>
</dbReference>
<organism evidence="2 3">
    <name type="scientific">Trypanosoma conorhini</name>
    <dbReference type="NCBI Taxonomy" id="83891"/>
    <lineage>
        <taxon>Eukaryota</taxon>
        <taxon>Discoba</taxon>
        <taxon>Euglenozoa</taxon>
        <taxon>Kinetoplastea</taxon>
        <taxon>Metakinetoplastina</taxon>
        <taxon>Trypanosomatida</taxon>
        <taxon>Trypanosomatidae</taxon>
        <taxon>Trypanosoma</taxon>
    </lineage>
</organism>
<evidence type="ECO:0000256" key="1">
    <source>
        <dbReference type="SAM" id="MobiDB-lite"/>
    </source>
</evidence>
<evidence type="ECO:0000313" key="3">
    <source>
        <dbReference type="Proteomes" id="UP000284403"/>
    </source>
</evidence>
<feature type="region of interest" description="Disordered" evidence="1">
    <location>
        <begin position="190"/>
        <end position="217"/>
    </location>
</feature>
<gene>
    <name evidence="2" type="ORF">Tco025E_00711</name>
</gene>
<dbReference type="OrthoDB" id="1933455at2759"/>
<dbReference type="EMBL" id="MKKU01000019">
    <property type="protein sequence ID" value="RNF27027.1"/>
    <property type="molecule type" value="Genomic_DNA"/>
</dbReference>
<dbReference type="AlphaFoldDB" id="A0A3R7N859"/>
<keyword evidence="3" id="KW-1185">Reference proteome</keyword>
<proteinExistence type="predicted"/>
<name>A0A3R7N859_9TRYP</name>
<protein>
    <submittedName>
        <fullName evidence="2">Uncharacterized protein</fullName>
    </submittedName>
</protein>
<dbReference type="GO" id="GO:0005737">
    <property type="term" value="C:cytoplasm"/>
    <property type="evidence" value="ECO:0007669"/>
    <property type="project" value="TreeGrafter"/>
</dbReference>
<dbReference type="Proteomes" id="UP000284403">
    <property type="component" value="Unassembled WGS sequence"/>
</dbReference>
<dbReference type="PANTHER" id="PTHR12170">
    <property type="entry name" value="MACROPHAGE ERYTHROBLAST ATTACHER-RELATED"/>
    <property type="match status" value="1"/>
</dbReference>
<reference evidence="2 3" key="1">
    <citation type="journal article" date="2018" name="BMC Genomics">
        <title>Genomic comparison of Trypanosoma conorhini and Trypanosoma rangeli to Trypanosoma cruzi strains of high and low virulence.</title>
        <authorList>
            <person name="Bradwell K.R."/>
            <person name="Koparde V.N."/>
            <person name="Matveyev A.V."/>
            <person name="Serrano M.G."/>
            <person name="Alves J.M."/>
            <person name="Parikh H."/>
            <person name="Huang B."/>
            <person name="Lee V."/>
            <person name="Espinosa-Alvarez O."/>
            <person name="Ortiz P.A."/>
            <person name="Costa-Martins A.G."/>
            <person name="Teixeira M.M."/>
            <person name="Buck G.A."/>
        </authorList>
    </citation>
    <scope>NUCLEOTIDE SEQUENCE [LARGE SCALE GENOMIC DNA]</scope>
    <source>
        <strain evidence="2 3">025E</strain>
    </source>
</reference>
<dbReference type="GO" id="GO:0034657">
    <property type="term" value="C:GID complex"/>
    <property type="evidence" value="ECO:0007669"/>
    <property type="project" value="TreeGrafter"/>
</dbReference>
<feature type="compositionally biased region" description="Polar residues" evidence="1">
    <location>
        <begin position="347"/>
        <end position="361"/>
    </location>
</feature>
<comment type="caution">
    <text evidence="2">The sequence shown here is derived from an EMBL/GenBank/DDBJ whole genome shotgun (WGS) entry which is preliminary data.</text>
</comment>
<evidence type="ECO:0000313" key="2">
    <source>
        <dbReference type="EMBL" id="RNF27027.1"/>
    </source>
</evidence>
<dbReference type="GO" id="GO:0004842">
    <property type="term" value="F:ubiquitin-protein transferase activity"/>
    <property type="evidence" value="ECO:0007669"/>
    <property type="project" value="InterPro"/>
</dbReference>
<feature type="compositionally biased region" description="Low complexity" evidence="1">
    <location>
        <begin position="368"/>
        <end position="379"/>
    </location>
</feature>
<dbReference type="InterPro" id="IPR045098">
    <property type="entry name" value="Fyv10_fam"/>
</dbReference>
<feature type="compositionally biased region" description="Low complexity" evidence="1">
    <location>
        <begin position="190"/>
        <end position="210"/>
    </location>
</feature>